<dbReference type="EMBL" id="CADEPM010000001">
    <property type="protein sequence ID" value="CAB3398458.1"/>
    <property type="molecule type" value="Genomic_DNA"/>
</dbReference>
<evidence type="ECO:0000313" key="3">
    <source>
        <dbReference type="EMBL" id="CAB3398458.1"/>
    </source>
</evidence>
<dbReference type="InterPro" id="IPR036638">
    <property type="entry name" value="HLH_DNA-bd_sf"/>
</dbReference>
<dbReference type="GO" id="GO:0032502">
    <property type="term" value="P:developmental process"/>
    <property type="evidence" value="ECO:0007669"/>
    <property type="project" value="TreeGrafter"/>
</dbReference>
<dbReference type="InterPro" id="IPR011598">
    <property type="entry name" value="bHLH_dom"/>
</dbReference>
<gene>
    <name evidence="3" type="ORF">CBOVIS_LOCUS1731</name>
</gene>
<dbReference type="PANTHER" id="PTHR23349:SF109">
    <property type="entry name" value="HELIX-LOOP-HELIX PROTEIN 10"/>
    <property type="match status" value="1"/>
</dbReference>
<dbReference type="Gene3D" id="4.10.280.10">
    <property type="entry name" value="Helix-loop-helix DNA-binding domain"/>
    <property type="match status" value="1"/>
</dbReference>
<keyword evidence="4" id="KW-1185">Reference proteome</keyword>
<proteinExistence type="predicted"/>
<evidence type="ECO:0000259" key="2">
    <source>
        <dbReference type="PROSITE" id="PS50888"/>
    </source>
</evidence>
<organism evidence="3 4">
    <name type="scientific">Caenorhabditis bovis</name>
    <dbReference type="NCBI Taxonomy" id="2654633"/>
    <lineage>
        <taxon>Eukaryota</taxon>
        <taxon>Metazoa</taxon>
        <taxon>Ecdysozoa</taxon>
        <taxon>Nematoda</taxon>
        <taxon>Chromadorea</taxon>
        <taxon>Rhabditida</taxon>
        <taxon>Rhabditina</taxon>
        <taxon>Rhabditomorpha</taxon>
        <taxon>Rhabditoidea</taxon>
        <taxon>Rhabditidae</taxon>
        <taxon>Peloderinae</taxon>
        <taxon>Caenorhabditis</taxon>
    </lineage>
</organism>
<dbReference type="GO" id="GO:0000981">
    <property type="term" value="F:DNA-binding transcription factor activity, RNA polymerase II-specific"/>
    <property type="evidence" value="ECO:0007669"/>
    <property type="project" value="TreeGrafter"/>
</dbReference>
<evidence type="ECO:0000313" key="4">
    <source>
        <dbReference type="Proteomes" id="UP000494206"/>
    </source>
</evidence>
<feature type="compositionally biased region" description="Basic and acidic residues" evidence="1">
    <location>
        <begin position="82"/>
        <end position="102"/>
    </location>
</feature>
<dbReference type="OrthoDB" id="6106870at2759"/>
<feature type="region of interest" description="Disordered" evidence="1">
    <location>
        <begin position="1"/>
        <end position="20"/>
    </location>
</feature>
<dbReference type="Pfam" id="PF00010">
    <property type="entry name" value="HLH"/>
    <property type="match status" value="1"/>
</dbReference>
<sequence>MQDEPLDLSLPTTSTTTPSAVPQLPVEFEQQLQAALVEMYSNIINENILGILAQLVANGVSTEEKTDEMINVVEVAEEEEAAEAKKPPKRRMSSEEDVERKADRKRKSQFCPKRFEANARERNRVQQLSNMFNELRVTLPLPDEVKISKLSTLKVATAYIGFLGSILNDDEEQKTTYEAQLARELETAKLLRK</sequence>
<dbReference type="SMART" id="SM00353">
    <property type="entry name" value="HLH"/>
    <property type="match status" value="1"/>
</dbReference>
<feature type="domain" description="BHLH" evidence="2">
    <location>
        <begin position="112"/>
        <end position="163"/>
    </location>
</feature>
<protein>
    <recommendedName>
        <fullName evidence="2">BHLH domain-containing protein</fullName>
    </recommendedName>
</protein>
<dbReference type="SUPFAM" id="SSF47459">
    <property type="entry name" value="HLH, helix-loop-helix DNA-binding domain"/>
    <property type="match status" value="1"/>
</dbReference>
<evidence type="ECO:0000256" key="1">
    <source>
        <dbReference type="SAM" id="MobiDB-lite"/>
    </source>
</evidence>
<dbReference type="AlphaFoldDB" id="A0A8S1EDW3"/>
<feature type="compositionally biased region" description="Low complexity" evidence="1">
    <location>
        <begin position="7"/>
        <end position="19"/>
    </location>
</feature>
<dbReference type="PROSITE" id="PS50888">
    <property type="entry name" value="BHLH"/>
    <property type="match status" value="1"/>
</dbReference>
<dbReference type="InterPro" id="IPR050283">
    <property type="entry name" value="E-box_TF_Regulators"/>
</dbReference>
<comment type="caution">
    <text evidence="3">The sequence shown here is derived from an EMBL/GenBank/DDBJ whole genome shotgun (WGS) entry which is preliminary data.</text>
</comment>
<dbReference type="PANTHER" id="PTHR23349">
    <property type="entry name" value="BASIC HELIX-LOOP-HELIX TRANSCRIPTION FACTOR, TWIST"/>
    <property type="match status" value="1"/>
</dbReference>
<dbReference type="GO" id="GO:0000977">
    <property type="term" value="F:RNA polymerase II transcription regulatory region sequence-specific DNA binding"/>
    <property type="evidence" value="ECO:0007669"/>
    <property type="project" value="TreeGrafter"/>
</dbReference>
<reference evidence="3 4" key="1">
    <citation type="submission" date="2020-04" db="EMBL/GenBank/DDBJ databases">
        <authorList>
            <person name="Laetsch R D."/>
            <person name="Stevens L."/>
            <person name="Kumar S."/>
            <person name="Blaxter L. M."/>
        </authorList>
    </citation>
    <scope>NUCLEOTIDE SEQUENCE [LARGE SCALE GENOMIC DNA]</scope>
</reference>
<accession>A0A8S1EDW3</accession>
<dbReference type="Proteomes" id="UP000494206">
    <property type="component" value="Unassembled WGS sequence"/>
</dbReference>
<dbReference type="GO" id="GO:0046983">
    <property type="term" value="F:protein dimerization activity"/>
    <property type="evidence" value="ECO:0007669"/>
    <property type="project" value="InterPro"/>
</dbReference>
<name>A0A8S1EDW3_9PELO</name>
<feature type="region of interest" description="Disordered" evidence="1">
    <location>
        <begin position="77"/>
        <end position="107"/>
    </location>
</feature>